<evidence type="ECO:0008006" key="3">
    <source>
        <dbReference type="Google" id="ProtNLM"/>
    </source>
</evidence>
<reference evidence="1 2" key="1">
    <citation type="submission" date="2020-07" db="EMBL/GenBank/DDBJ databases">
        <authorList>
            <person name="Feng X."/>
        </authorList>
    </citation>
    <scope>NUCLEOTIDE SEQUENCE [LARGE SCALE GENOMIC DNA]</scope>
    <source>
        <strain evidence="1 2">JCM14086</strain>
    </source>
</reference>
<keyword evidence="2" id="KW-1185">Reference proteome</keyword>
<sequence>MKLGAFVIGFHGCDREVGESLIAGKSDFRASRNAHDWLGEGIYFWENNPERALEWARFMARHPKFKKHVKDPFVVGAVIDLGNCLDLTEATSLRLVRVAYNSLVEIFGKADAEMPENRKGHDSDSDLVQRYLDCAVINHLHELRKKDRVETFTTVRGAFTEGTELYPGAQIQAKTHIQLCVRDASAIRGVFLPRE</sequence>
<protein>
    <recommendedName>
        <fullName evidence="3">DUF3990 domain-containing protein</fullName>
    </recommendedName>
</protein>
<dbReference type="SUPFAM" id="SSF56399">
    <property type="entry name" value="ADP-ribosylation"/>
    <property type="match status" value="1"/>
</dbReference>
<dbReference type="RefSeq" id="WP_185691891.1">
    <property type="nucleotide sequence ID" value="NZ_JACHVA010000046.1"/>
</dbReference>
<dbReference type="AlphaFoldDB" id="A0A7X1AW99"/>
<comment type="caution">
    <text evidence="1">The sequence shown here is derived from an EMBL/GenBank/DDBJ whole genome shotgun (WGS) entry which is preliminary data.</text>
</comment>
<dbReference type="Proteomes" id="UP000525652">
    <property type="component" value="Unassembled WGS sequence"/>
</dbReference>
<evidence type="ECO:0000313" key="1">
    <source>
        <dbReference type="EMBL" id="MBC2601166.1"/>
    </source>
</evidence>
<accession>A0A7X1AW99</accession>
<proteinExistence type="predicted"/>
<name>A0A7X1AW99_9BACT</name>
<gene>
    <name evidence="1" type="ORF">H5P30_05150</name>
</gene>
<organism evidence="1 2">
    <name type="scientific">Puniceicoccus vermicola</name>
    <dbReference type="NCBI Taxonomy" id="388746"/>
    <lineage>
        <taxon>Bacteria</taxon>
        <taxon>Pseudomonadati</taxon>
        <taxon>Verrucomicrobiota</taxon>
        <taxon>Opitutia</taxon>
        <taxon>Puniceicoccales</taxon>
        <taxon>Puniceicoccaceae</taxon>
        <taxon>Puniceicoccus</taxon>
    </lineage>
</organism>
<dbReference type="EMBL" id="JACHVA010000046">
    <property type="protein sequence ID" value="MBC2601166.1"/>
    <property type="molecule type" value="Genomic_DNA"/>
</dbReference>
<evidence type="ECO:0000313" key="2">
    <source>
        <dbReference type="Proteomes" id="UP000525652"/>
    </source>
</evidence>